<dbReference type="InterPro" id="IPR029044">
    <property type="entry name" value="Nucleotide-diphossugar_trans"/>
</dbReference>
<dbReference type="InterPro" id="IPR001173">
    <property type="entry name" value="Glyco_trans_2-like"/>
</dbReference>
<name>A0ABQ6Q869_9BACT</name>
<dbReference type="RefSeq" id="WP_338230674.1">
    <property type="nucleotide sequence ID" value="NZ_BTPE01000025.1"/>
</dbReference>
<accession>A0ABQ6Q869</accession>
<dbReference type="InterPro" id="IPR050834">
    <property type="entry name" value="Glycosyltransf_2"/>
</dbReference>
<dbReference type="Proteomes" id="UP001307705">
    <property type="component" value="Unassembled WGS sequence"/>
</dbReference>
<evidence type="ECO:0000313" key="3">
    <source>
        <dbReference type="Proteomes" id="UP001307705"/>
    </source>
</evidence>
<sequence length="265" mass="30440">MTSFFSSVSVIIPVYNAKSFIEQAVDSAVIFPEVGEVLLIEDGSNDGSHEKCLELQNKIKKVKVFTHLGRTNRGAAESRNLGILKASFPFISFLDADDIYYDNRFLESLCFFSEYPYIKATYADVELIDINSGKKKLFGISKKPESVSLLTYLLKGGYFHTNSVTIRKTFFEEVGLFNQRCWPHEDSELWIRMASKGKLAPISDHRPVATYLIHGNNLSKIASNRTKWEMWKSVYQEVFFQSIGFYNRVLILKKMLKYFIGFLKI</sequence>
<reference evidence="2 3" key="1">
    <citation type="submission" date="2023-08" db="EMBL/GenBank/DDBJ databases">
        <title>Draft genome sequence of Algoriphagus taiwanensis.</title>
        <authorList>
            <person name="Takatani N."/>
            <person name="Hosokawa M."/>
            <person name="Sawabe T."/>
        </authorList>
    </citation>
    <scope>NUCLEOTIDE SEQUENCE [LARGE SCALE GENOMIC DNA]</scope>
    <source>
        <strain evidence="2 3">JCM 19755</strain>
    </source>
</reference>
<dbReference type="Gene3D" id="3.90.550.10">
    <property type="entry name" value="Spore Coat Polysaccharide Biosynthesis Protein SpsA, Chain A"/>
    <property type="match status" value="1"/>
</dbReference>
<dbReference type="PANTHER" id="PTHR43685">
    <property type="entry name" value="GLYCOSYLTRANSFERASE"/>
    <property type="match status" value="1"/>
</dbReference>
<keyword evidence="3" id="KW-1185">Reference proteome</keyword>
<dbReference type="SUPFAM" id="SSF53448">
    <property type="entry name" value="Nucleotide-diphospho-sugar transferases"/>
    <property type="match status" value="1"/>
</dbReference>
<feature type="domain" description="Glycosyltransferase 2-like" evidence="1">
    <location>
        <begin position="9"/>
        <end position="114"/>
    </location>
</feature>
<evidence type="ECO:0000313" key="2">
    <source>
        <dbReference type="EMBL" id="GMQ35723.1"/>
    </source>
</evidence>
<dbReference type="EMBL" id="BTPE01000025">
    <property type="protein sequence ID" value="GMQ35723.1"/>
    <property type="molecule type" value="Genomic_DNA"/>
</dbReference>
<dbReference type="PANTHER" id="PTHR43685:SF2">
    <property type="entry name" value="GLYCOSYLTRANSFERASE 2-LIKE DOMAIN-CONTAINING PROTEIN"/>
    <property type="match status" value="1"/>
</dbReference>
<gene>
    <name evidence="2" type="ORF">Ataiwa_39960</name>
</gene>
<dbReference type="Pfam" id="PF00535">
    <property type="entry name" value="Glycos_transf_2"/>
    <property type="match status" value="1"/>
</dbReference>
<comment type="caution">
    <text evidence="2">The sequence shown here is derived from an EMBL/GenBank/DDBJ whole genome shotgun (WGS) entry which is preliminary data.</text>
</comment>
<protein>
    <recommendedName>
        <fullName evidence="1">Glycosyltransferase 2-like domain-containing protein</fullName>
    </recommendedName>
</protein>
<proteinExistence type="predicted"/>
<organism evidence="2 3">
    <name type="scientific">Algoriphagus taiwanensis</name>
    <dbReference type="NCBI Taxonomy" id="1445656"/>
    <lineage>
        <taxon>Bacteria</taxon>
        <taxon>Pseudomonadati</taxon>
        <taxon>Bacteroidota</taxon>
        <taxon>Cytophagia</taxon>
        <taxon>Cytophagales</taxon>
        <taxon>Cyclobacteriaceae</taxon>
        <taxon>Algoriphagus</taxon>
    </lineage>
</organism>
<evidence type="ECO:0000259" key="1">
    <source>
        <dbReference type="Pfam" id="PF00535"/>
    </source>
</evidence>